<evidence type="ECO:0000256" key="1">
    <source>
        <dbReference type="SAM" id="MobiDB-lite"/>
    </source>
</evidence>
<name>A0A4Z2IUH6_9TELE</name>
<dbReference type="Proteomes" id="UP000314294">
    <property type="component" value="Unassembled WGS sequence"/>
</dbReference>
<feature type="compositionally biased region" description="Polar residues" evidence="1">
    <location>
        <begin position="46"/>
        <end position="63"/>
    </location>
</feature>
<sequence length="124" mass="13542">MGCSQRAARGQPDRNQRAPRGQPWSSQRLDIRSAMREARSVRGQPEVSQRATRGQPEGTQRTAMEQPEGSQRLAIRSAMREARDLAKGRGSRQLALAVSLGANSAGILSLGKLAAHRSMPREAR</sequence>
<comment type="caution">
    <text evidence="2">The sequence shown here is derived from an EMBL/GenBank/DDBJ whole genome shotgun (WGS) entry which is preliminary data.</text>
</comment>
<reference evidence="2 3" key="1">
    <citation type="submission" date="2019-03" db="EMBL/GenBank/DDBJ databases">
        <title>First draft genome of Liparis tanakae, snailfish: a comprehensive survey of snailfish specific genes.</title>
        <authorList>
            <person name="Kim W."/>
            <person name="Song I."/>
            <person name="Jeong J.-H."/>
            <person name="Kim D."/>
            <person name="Kim S."/>
            <person name="Ryu S."/>
            <person name="Song J.Y."/>
            <person name="Lee S.K."/>
        </authorList>
    </citation>
    <scope>NUCLEOTIDE SEQUENCE [LARGE SCALE GENOMIC DNA]</scope>
    <source>
        <tissue evidence="2">Muscle</tissue>
    </source>
</reference>
<dbReference type="OrthoDB" id="10626178at2759"/>
<evidence type="ECO:0000313" key="2">
    <source>
        <dbReference type="EMBL" id="TNN81640.1"/>
    </source>
</evidence>
<dbReference type="EMBL" id="SRLO01000045">
    <property type="protein sequence ID" value="TNN81640.1"/>
    <property type="molecule type" value="Genomic_DNA"/>
</dbReference>
<keyword evidence="3" id="KW-1185">Reference proteome</keyword>
<feature type="region of interest" description="Disordered" evidence="1">
    <location>
        <begin position="1"/>
        <end position="72"/>
    </location>
</feature>
<dbReference type="AlphaFoldDB" id="A0A4Z2IUH6"/>
<protein>
    <submittedName>
        <fullName evidence="2">Uncharacterized protein</fullName>
    </submittedName>
</protein>
<proteinExistence type="predicted"/>
<evidence type="ECO:0000313" key="3">
    <source>
        <dbReference type="Proteomes" id="UP000314294"/>
    </source>
</evidence>
<organism evidence="2 3">
    <name type="scientific">Liparis tanakae</name>
    <name type="common">Tanaka's snailfish</name>
    <dbReference type="NCBI Taxonomy" id="230148"/>
    <lineage>
        <taxon>Eukaryota</taxon>
        <taxon>Metazoa</taxon>
        <taxon>Chordata</taxon>
        <taxon>Craniata</taxon>
        <taxon>Vertebrata</taxon>
        <taxon>Euteleostomi</taxon>
        <taxon>Actinopterygii</taxon>
        <taxon>Neopterygii</taxon>
        <taxon>Teleostei</taxon>
        <taxon>Neoteleostei</taxon>
        <taxon>Acanthomorphata</taxon>
        <taxon>Eupercaria</taxon>
        <taxon>Perciformes</taxon>
        <taxon>Cottioidei</taxon>
        <taxon>Cottales</taxon>
        <taxon>Liparidae</taxon>
        <taxon>Liparis</taxon>
    </lineage>
</organism>
<gene>
    <name evidence="2" type="ORF">EYF80_008086</name>
</gene>
<feature type="compositionally biased region" description="Basic and acidic residues" evidence="1">
    <location>
        <begin position="29"/>
        <end position="40"/>
    </location>
</feature>
<accession>A0A4Z2IUH6</accession>